<accession>A0ABC8WWX5</accession>
<proteinExistence type="predicted"/>
<feature type="compositionally biased region" description="Gly residues" evidence="1">
    <location>
        <begin position="11"/>
        <end position="25"/>
    </location>
</feature>
<dbReference type="AlphaFoldDB" id="A0ABC8WWX5"/>
<feature type="domain" description="DUF7036" evidence="3">
    <location>
        <begin position="208"/>
        <end position="302"/>
    </location>
</feature>
<keyword evidence="2" id="KW-0812">Transmembrane</keyword>
<protein>
    <recommendedName>
        <fullName evidence="3">DUF7036 domain-containing protein</fullName>
    </recommendedName>
</protein>
<evidence type="ECO:0000256" key="2">
    <source>
        <dbReference type="SAM" id="Phobius"/>
    </source>
</evidence>
<dbReference type="PANTHER" id="PTHR33826:SF7">
    <property type="match status" value="1"/>
</dbReference>
<feature type="compositionally biased region" description="Basic residues" evidence="1">
    <location>
        <begin position="346"/>
        <end position="366"/>
    </location>
</feature>
<feature type="compositionally biased region" description="Polar residues" evidence="1">
    <location>
        <begin position="318"/>
        <end position="339"/>
    </location>
</feature>
<reference evidence="5" key="1">
    <citation type="submission" date="2024-06" db="EMBL/GenBank/DDBJ databases">
        <authorList>
            <person name="Ryan C."/>
        </authorList>
    </citation>
    <scope>NUCLEOTIDE SEQUENCE [LARGE SCALE GENOMIC DNA]</scope>
</reference>
<feature type="region of interest" description="Disordered" evidence="1">
    <location>
        <begin position="1"/>
        <end position="30"/>
    </location>
</feature>
<keyword evidence="2" id="KW-0472">Membrane</keyword>
<dbReference type="InterPro" id="IPR055464">
    <property type="entry name" value="DUF7036"/>
</dbReference>
<dbReference type="Pfam" id="PF23041">
    <property type="entry name" value="DUF7036"/>
    <property type="match status" value="2"/>
</dbReference>
<evidence type="ECO:0000313" key="5">
    <source>
        <dbReference type="Proteomes" id="UP001497457"/>
    </source>
</evidence>
<evidence type="ECO:0000259" key="3">
    <source>
        <dbReference type="Pfam" id="PF23041"/>
    </source>
</evidence>
<evidence type="ECO:0000256" key="1">
    <source>
        <dbReference type="SAM" id="MobiDB-lite"/>
    </source>
</evidence>
<reference evidence="4 5" key="2">
    <citation type="submission" date="2024-10" db="EMBL/GenBank/DDBJ databases">
        <authorList>
            <person name="Ryan C."/>
        </authorList>
    </citation>
    <scope>NUCLEOTIDE SEQUENCE [LARGE SCALE GENOMIC DNA]</scope>
</reference>
<dbReference type="PANTHER" id="PTHR33826">
    <property type="entry name" value="F20B24.21"/>
    <property type="match status" value="1"/>
</dbReference>
<keyword evidence="5" id="KW-1185">Reference proteome</keyword>
<keyword evidence="2" id="KW-1133">Transmembrane helix</keyword>
<feature type="transmembrane region" description="Helical" evidence="2">
    <location>
        <begin position="36"/>
        <end position="58"/>
    </location>
</feature>
<feature type="compositionally biased region" description="Low complexity" evidence="1">
    <location>
        <begin position="1"/>
        <end position="10"/>
    </location>
</feature>
<feature type="domain" description="DUF7036" evidence="3">
    <location>
        <begin position="84"/>
        <end position="175"/>
    </location>
</feature>
<gene>
    <name evidence="4" type="ORF">URODEC1_LOCUS16882</name>
</gene>
<feature type="region of interest" description="Disordered" evidence="1">
    <location>
        <begin position="318"/>
        <end position="379"/>
    </location>
</feature>
<dbReference type="EMBL" id="OZ075123">
    <property type="protein sequence ID" value="CAL4914398.1"/>
    <property type="molecule type" value="Genomic_DNA"/>
</dbReference>
<organism evidence="4 5">
    <name type="scientific">Urochloa decumbens</name>
    <dbReference type="NCBI Taxonomy" id="240449"/>
    <lineage>
        <taxon>Eukaryota</taxon>
        <taxon>Viridiplantae</taxon>
        <taxon>Streptophyta</taxon>
        <taxon>Embryophyta</taxon>
        <taxon>Tracheophyta</taxon>
        <taxon>Spermatophyta</taxon>
        <taxon>Magnoliopsida</taxon>
        <taxon>Liliopsida</taxon>
        <taxon>Poales</taxon>
        <taxon>Poaceae</taxon>
        <taxon>PACMAD clade</taxon>
        <taxon>Panicoideae</taxon>
        <taxon>Panicodae</taxon>
        <taxon>Paniceae</taxon>
        <taxon>Melinidinae</taxon>
        <taxon>Urochloa</taxon>
    </lineage>
</organism>
<sequence>MGKAAGDPPGSAGGGGGGEGGGGEVAPGEEGRGWRGWWRCAAAVLLGAAVVLSALFWLPPFAARRRRGEEARADPWDGADVVASFRLQRMISELSGNKSKLEYDIFEEIGINNSAVSVLSLEPTGESNWTTVTFGVLPYPSNFTLSPTELSILRSSLVSLVIQQSILHLTSSLFGNSSSFEILRFPGGITIIPPQTAFVPQKPDGLFNFSLNFPIDVVQDKLSELKAQMKSGLFLNQHEILYVTLTNLYGSTVSPPTIVQTSVLLAVGADNKPPSLQRLKQLAQTLRNSSSGNLGLNHTVFGRVKQISLSSYLQHSLNNSGNVHSPTPAPQSYNQPPSVNQDHSHDHHHHHHHHYHHHHHIHHQHHHYNDHSHQSLQHLAPAPARVHGAPTFLSCGSTCTRKKEHSTAKHHSSPIRGPLLHHIVPGASPESHEASGPYVDPPSYHPRISPSPLPAVVFPAMPPSMRTLKPPNKFSSISSAASISFVLRSSSHWWVIASLLFWPLL</sequence>
<evidence type="ECO:0000313" key="4">
    <source>
        <dbReference type="EMBL" id="CAL4914398.1"/>
    </source>
</evidence>
<name>A0ABC8WWX5_9POAL</name>
<dbReference type="Proteomes" id="UP001497457">
    <property type="component" value="Chromosome 13rd"/>
</dbReference>